<sequence>MTVHPLLAEALDAHGGLERWRRFGSLSATIVTGGEFWAMKDVVQDSDPRRSTVDIRREWATLNPYGNPDWTSVFTPDRIAIEDRSGAVIAERLDPRAAFAGHGMTTPWDPLHRAYFNGYALWTYFNAPFILADPDFAFEEIAPIENDGETWRGLRAIFPEAIATHSQVQDFYFGADGLLRRHDYHVDVAGGFAGAHLVSDFVNVDGIKLPTRRRAYQRNDDLSVRFDPLMVSIDLSDFRFG</sequence>
<dbReference type="AlphaFoldDB" id="A0AAD1D7T0"/>
<name>A0AAD1D7T0_SPHMI</name>
<reference evidence="1 2" key="1">
    <citation type="submission" date="2018-06" db="EMBL/GenBank/DDBJ databases">
        <title>Complete Genome Sequence of the Microcystin-Degrading Bacterium Sphingosinicella microcystinivorans Strain B-9.</title>
        <authorList>
            <person name="Jin H."/>
            <person name="Nishizawa T."/>
            <person name="Guo Y."/>
            <person name="Nishizawa A."/>
            <person name="Park H."/>
            <person name="Kato H."/>
            <person name="Tsuji K."/>
            <person name="Harada K."/>
        </authorList>
    </citation>
    <scope>NUCLEOTIDE SEQUENCE [LARGE SCALE GENOMIC DNA]</scope>
    <source>
        <strain evidence="1 2">B9</strain>
    </source>
</reference>
<organism evidence="1 2">
    <name type="scientific">Sphingosinicella microcystinivorans</name>
    <dbReference type="NCBI Taxonomy" id="335406"/>
    <lineage>
        <taxon>Bacteria</taxon>
        <taxon>Pseudomonadati</taxon>
        <taxon>Pseudomonadota</taxon>
        <taxon>Alphaproteobacteria</taxon>
        <taxon>Sphingomonadales</taxon>
        <taxon>Sphingosinicellaceae</taxon>
        <taxon>Sphingosinicella</taxon>
    </lineage>
</organism>
<dbReference type="EMBL" id="AP018711">
    <property type="protein sequence ID" value="BBE35482.1"/>
    <property type="molecule type" value="Genomic_DNA"/>
</dbReference>
<dbReference type="KEGG" id="smic:SmB9_31400"/>
<gene>
    <name evidence="1" type="ORF">SmB9_31400</name>
</gene>
<protein>
    <submittedName>
        <fullName evidence="1">Uncharacterized protein</fullName>
    </submittedName>
</protein>
<proteinExistence type="predicted"/>
<dbReference type="RefSeq" id="WP_197723633.1">
    <property type="nucleotide sequence ID" value="NZ_AP018711.1"/>
</dbReference>
<dbReference type="Proteomes" id="UP000275727">
    <property type="component" value="Chromosome"/>
</dbReference>
<evidence type="ECO:0000313" key="1">
    <source>
        <dbReference type="EMBL" id="BBE35482.1"/>
    </source>
</evidence>
<accession>A0AAD1D7T0</accession>
<evidence type="ECO:0000313" key="2">
    <source>
        <dbReference type="Proteomes" id="UP000275727"/>
    </source>
</evidence>